<reference evidence="3" key="1">
    <citation type="submission" date="2020-05" db="EMBL/GenBank/DDBJ databases">
        <title>Mycena genomes resolve the evolution of fungal bioluminescence.</title>
        <authorList>
            <person name="Tsai I.J."/>
        </authorList>
    </citation>
    <scope>NUCLEOTIDE SEQUENCE</scope>
    <source>
        <strain evidence="3">171206Taipei</strain>
    </source>
</reference>
<comment type="caution">
    <text evidence="3">The sequence shown here is derived from an EMBL/GenBank/DDBJ whole genome shotgun (WGS) entry which is preliminary data.</text>
</comment>
<keyword evidence="4" id="KW-1185">Reference proteome</keyword>
<name>A0A8H6WGI8_9AGAR</name>
<feature type="domain" description="DUF7918" evidence="2">
    <location>
        <begin position="335"/>
        <end position="517"/>
    </location>
</feature>
<feature type="domain" description="DUF7918" evidence="2">
    <location>
        <begin position="12"/>
        <end position="211"/>
    </location>
</feature>
<evidence type="ECO:0000256" key="1">
    <source>
        <dbReference type="SAM" id="MobiDB-lite"/>
    </source>
</evidence>
<accession>A0A8H6WGI8</accession>
<protein>
    <recommendedName>
        <fullName evidence="2">DUF7918 domain-containing protein</fullName>
    </recommendedName>
</protein>
<evidence type="ECO:0000313" key="3">
    <source>
        <dbReference type="EMBL" id="KAF7315886.1"/>
    </source>
</evidence>
<dbReference type="InterPro" id="IPR057678">
    <property type="entry name" value="DUF7918"/>
</dbReference>
<dbReference type="RefSeq" id="XP_037225909.1">
    <property type="nucleotide sequence ID" value="XM_037357999.1"/>
</dbReference>
<organism evidence="3 4">
    <name type="scientific">Mycena indigotica</name>
    <dbReference type="NCBI Taxonomy" id="2126181"/>
    <lineage>
        <taxon>Eukaryota</taxon>
        <taxon>Fungi</taxon>
        <taxon>Dikarya</taxon>
        <taxon>Basidiomycota</taxon>
        <taxon>Agaricomycotina</taxon>
        <taxon>Agaricomycetes</taxon>
        <taxon>Agaricomycetidae</taxon>
        <taxon>Agaricales</taxon>
        <taxon>Marasmiineae</taxon>
        <taxon>Mycenaceae</taxon>
        <taxon>Mycena</taxon>
    </lineage>
</organism>
<proteinExistence type="predicted"/>
<sequence length="532" mass="59217">MPEWRDLFRAWIQIDGVDAEEYGVEVDEAERVVSSWIGSEVGKTFSVEWDILSDNCASPFRGKVLVDGIPCAARSFDYETKSRVFPVHRNFVGVQREATIEPFMFGTLTLSDDDALLATEPNLADLGVIELKVTPVLLGKIIARREAPVVLPSLNIHERSKKVVTQQVRLGAPKKIAPRGVQKCTIIGPDLVTFRFKYRPMEILRASGIAPALKRKTSAPPSRSESAHAEPEQAGDGDSDVDQLEVKRLEEQLLAAKARVAAKKLDKKPRIKRESGITSIDLTQPAAKRVGMITSLPDTEHARYLISPLRCFFSFLRRAGRRPMLEWRGQFRAWIKIEGVDAEEYGVEVDEGERIVSCWIGSEVERSFTVEWDILPHNTSQLCGTVYMDGVRCSGKYYFGDRVPVHHTYVGVAREDTIEPFVFGALTLSDDDELLSAGPNVSELGVIELKVLPVRVQRMLSTPQGGATLPALKIHERSKKAVTQQVQLGVPLAASNLFSRSTPIGPELVTFRFKYRPTGIRKSCAPTGLRRL</sequence>
<dbReference type="Proteomes" id="UP000636479">
    <property type="component" value="Unassembled WGS sequence"/>
</dbReference>
<dbReference type="PANTHER" id="PTHR36223">
    <property type="entry name" value="BETA-LACTAMASE-TYPE TRANSPEPTIDASE FOLD DOMAIN CONTAINING PROTEIN"/>
    <property type="match status" value="1"/>
</dbReference>
<dbReference type="PANTHER" id="PTHR36223:SF1">
    <property type="entry name" value="TRANSCRIPTION ELONGATION FACTOR EAF N-TERMINAL DOMAIN-CONTAINING PROTEIN"/>
    <property type="match status" value="1"/>
</dbReference>
<evidence type="ECO:0000259" key="2">
    <source>
        <dbReference type="Pfam" id="PF25534"/>
    </source>
</evidence>
<dbReference type="GeneID" id="59340515"/>
<gene>
    <name evidence="3" type="ORF">MIND_00105200</name>
</gene>
<dbReference type="AlphaFoldDB" id="A0A8H6WGI8"/>
<evidence type="ECO:0000313" key="4">
    <source>
        <dbReference type="Proteomes" id="UP000636479"/>
    </source>
</evidence>
<dbReference type="EMBL" id="JACAZF010000001">
    <property type="protein sequence ID" value="KAF7315886.1"/>
    <property type="molecule type" value="Genomic_DNA"/>
</dbReference>
<dbReference type="Pfam" id="PF25534">
    <property type="entry name" value="DUF7918"/>
    <property type="match status" value="2"/>
</dbReference>
<dbReference type="OrthoDB" id="3364132at2759"/>
<feature type="region of interest" description="Disordered" evidence="1">
    <location>
        <begin position="214"/>
        <end position="240"/>
    </location>
</feature>